<gene>
    <name evidence="1" type="ORF">C6Y45_02215</name>
</gene>
<dbReference type="RefSeq" id="WP_107583393.1">
    <property type="nucleotide sequence ID" value="NZ_PZJJ01000002.1"/>
</dbReference>
<name>A0A2T4U9Z3_9BACI</name>
<dbReference type="OrthoDB" id="2828561at2"/>
<organism evidence="1 2">
    <name type="scientific">Alkalicoccus saliphilus</name>
    <dbReference type="NCBI Taxonomy" id="200989"/>
    <lineage>
        <taxon>Bacteria</taxon>
        <taxon>Bacillati</taxon>
        <taxon>Bacillota</taxon>
        <taxon>Bacilli</taxon>
        <taxon>Bacillales</taxon>
        <taxon>Bacillaceae</taxon>
        <taxon>Alkalicoccus</taxon>
    </lineage>
</organism>
<dbReference type="EMBL" id="PZJJ01000002">
    <property type="protein sequence ID" value="PTL40215.1"/>
    <property type="molecule type" value="Genomic_DNA"/>
</dbReference>
<sequence>MESNVHRHLKHQGVLWLKSKMTDLCAAEVKLYMQRRKRTADAVGINIKRKESRIIEVKATREDFLRDEVLQGDYGYIAAAHYAYILTPEGLLSKEEIPAGYGLLEADDYDRIKVVKKPVKNSKPSLKLETLIKRTGRAATNAYLFQEESRLSKDETDGAFKQQPVAHLLRLTCPSCKKRRPYITRPEEEMMLCRSRGCGTRIEIKKARPFRTASYNQKFLNDLLHAAETVGKYEKN</sequence>
<proteinExistence type="predicted"/>
<dbReference type="AlphaFoldDB" id="A0A2T4U9Z3"/>
<comment type="caution">
    <text evidence="1">The sequence shown here is derived from an EMBL/GenBank/DDBJ whole genome shotgun (WGS) entry which is preliminary data.</text>
</comment>
<evidence type="ECO:0000313" key="1">
    <source>
        <dbReference type="EMBL" id="PTL40215.1"/>
    </source>
</evidence>
<reference evidence="1 2" key="1">
    <citation type="submission" date="2018-03" db="EMBL/GenBank/DDBJ databases">
        <title>Alkalicoccus saliphilus sp. nov., isolated from a mineral pool.</title>
        <authorList>
            <person name="Zhao B."/>
        </authorList>
    </citation>
    <scope>NUCLEOTIDE SEQUENCE [LARGE SCALE GENOMIC DNA]</scope>
    <source>
        <strain evidence="1 2">6AG</strain>
    </source>
</reference>
<evidence type="ECO:0000313" key="2">
    <source>
        <dbReference type="Proteomes" id="UP000240509"/>
    </source>
</evidence>
<keyword evidence="2" id="KW-1185">Reference proteome</keyword>
<dbReference type="Proteomes" id="UP000240509">
    <property type="component" value="Unassembled WGS sequence"/>
</dbReference>
<protein>
    <submittedName>
        <fullName evidence="1">Uncharacterized protein</fullName>
    </submittedName>
</protein>
<accession>A0A2T4U9Z3</accession>